<accession>A0ABR6Y8M1</accession>
<organism evidence="2 3">
    <name type="scientific">Undibacterium flavidum</name>
    <dbReference type="NCBI Taxonomy" id="2762297"/>
    <lineage>
        <taxon>Bacteria</taxon>
        <taxon>Pseudomonadati</taxon>
        <taxon>Pseudomonadota</taxon>
        <taxon>Betaproteobacteria</taxon>
        <taxon>Burkholderiales</taxon>
        <taxon>Oxalobacteraceae</taxon>
        <taxon>Undibacterium</taxon>
    </lineage>
</organism>
<keyword evidence="1" id="KW-0812">Transmembrane</keyword>
<proteinExistence type="predicted"/>
<keyword evidence="3" id="KW-1185">Reference proteome</keyword>
<protein>
    <recommendedName>
        <fullName evidence="4">YtxH-like protein</fullName>
    </recommendedName>
</protein>
<keyword evidence="1" id="KW-1133">Transmembrane helix</keyword>
<dbReference type="Proteomes" id="UP000624279">
    <property type="component" value="Unassembled WGS sequence"/>
</dbReference>
<evidence type="ECO:0000313" key="2">
    <source>
        <dbReference type="EMBL" id="MBC3872542.1"/>
    </source>
</evidence>
<keyword evidence="1" id="KW-0472">Membrane</keyword>
<gene>
    <name evidence="2" type="ORF">H8K55_02995</name>
</gene>
<feature type="transmembrane region" description="Helical" evidence="1">
    <location>
        <begin position="12"/>
        <end position="31"/>
    </location>
</feature>
<evidence type="ECO:0000313" key="3">
    <source>
        <dbReference type="Proteomes" id="UP000624279"/>
    </source>
</evidence>
<evidence type="ECO:0008006" key="4">
    <source>
        <dbReference type="Google" id="ProtNLM"/>
    </source>
</evidence>
<name>A0ABR6Y8M1_9BURK</name>
<reference evidence="2 3" key="1">
    <citation type="submission" date="2020-08" db="EMBL/GenBank/DDBJ databases">
        <title>Novel species isolated from subtropical streams in China.</title>
        <authorList>
            <person name="Lu H."/>
        </authorList>
    </citation>
    <scope>NUCLEOTIDE SEQUENCE [LARGE SCALE GENOMIC DNA]</scope>
    <source>
        <strain evidence="2 3">LX15W</strain>
    </source>
</reference>
<dbReference type="EMBL" id="JACOGA010000002">
    <property type="protein sequence ID" value="MBC3872542.1"/>
    <property type="molecule type" value="Genomic_DNA"/>
</dbReference>
<sequence>MLEFLNNDKTLTLVLGLIGGGITGLITHFFAPWFKWKLDEKTQTRKMENELKEYRRSLILKWRTMLLSAENIQRNGDGVANTIIQLNADYLSLEPLLTPDARKAVYQRNRTIVVGSELQGSSLILKDEIARLERQWELH</sequence>
<evidence type="ECO:0000256" key="1">
    <source>
        <dbReference type="SAM" id="Phobius"/>
    </source>
</evidence>
<comment type="caution">
    <text evidence="2">The sequence shown here is derived from an EMBL/GenBank/DDBJ whole genome shotgun (WGS) entry which is preliminary data.</text>
</comment>
<dbReference type="RefSeq" id="WP_186940534.1">
    <property type="nucleotide sequence ID" value="NZ_JACOGA010000002.1"/>
</dbReference>